<evidence type="ECO:0000313" key="3">
    <source>
        <dbReference type="Proteomes" id="UP000319801"/>
    </source>
</evidence>
<feature type="region of interest" description="Disordered" evidence="1">
    <location>
        <begin position="1"/>
        <end position="59"/>
    </location>
</feature>
<dbReference type="EMBL" id="VCAZ01000018">
    <property type="protein sequence ID" value="TSK67265.1"/>
    <property type="molecule type" value="Genomic_DNA"/>
</dbReference>
<name>A0A556TU47_BAGYA</name>
<feature type="compositionally biased region" description="Basic and acidic residues" evidence="1">
    <location>
        <begin position="28"/>
        <end position="44"/>
    </location>
</feature>
<organism evidence="2 3">
    <name type="scientific">Bagarius yarrelli</name>
    <name type="common">Goonch</name>
    <name type="synonym">Bagrus yarrelli</name>
    <dbReference type="NCBI Taxonomy" id="175774"/>
    <lineage>
        <taxon>Eukaryota</taxon>
        <taxon>Metazoa</taxon>
        <taxon>Chordata</taxon>
        <taxon>Craniata</taxon>
        <taxon>Vertebrata</taxon>
        <taxon>Euteleostomi</taxon>
        <taxon>Actinopterygii</taxon>
        <taxon>Neopterygii</taxon>
        <taxon>Teleostei</taxon>
        <taxon>Ostariophysi</taxon>
        <taxon>Siluriformes</taxon>
        <taxon>Sisoridae</taxon>
        <taxon>Sisorinae</taxon>
        <taxon>Bagarius</taxon>
    </lineage>
</organism>
<protein>
    <submittedName>
        <fullName evidence="2">Uncharacterized protein</fullName>
    </submittedName>
</protein>
<proteinExistence type="predicted"/>
<comment type="caution">
    <text evidence="2">The sequence shown here is derived from an EMBL/GenBank/DDBJ whole genome shotgun (WGS) entry which is preliminary data.</text>
</comment>
<accession>A0A556TU47</accession>
<keyword evidence="3" id="KW-1185">Reference proteome</keyword>
<reference evidence="2 3" key="1">
    <citation type="journal article" date="2019" name="Genome Biol. Evol.">
        <title>Whole-Genome Sequencing of the Giant Devil Catfish, Bagarius yarrelli.</title>
        <authorList>
            <person name="Jiang W."/>
            <person name="Lv Y."/>
            <person name="Cheng L."/>
            <person name="Yang K."/>
            <person name="Chao B."/>
            <person name="Wang X."/>
            <person name="Li Y."/>
            <person name="Pan X."/>
            <person name="You X."/>
            <person name="Zhang Y."/>
            <person name="Yang J."/>
            <person name="Li J."/>
            <person name="Zhang X."/>
            <person name="Liu S."/>
            <person name="Sun C."/>
            <person name="Yang J."/>
            <person name="Shi Q."/>
        </authorList>
    </citation>
    <scope>NUCLEOTIDE SEQUENCE [LARGE SCALE GENOMIC DNA]</scope>
    <source>
        <strain evidence="2">JWS20170419001</strain>
        <tissue evidence="2">Muscle</tissue>
    </source>
</reference>
<evidence type="ECO:0000313" key="2">
    <source>
        <dbReference type="EMBL" id="TSK67265.1"/>
    </source>
</evidence>
<sequence>MKHGIYSVTHSQRRRGGGGGGGGGEPNQARERERDGMFVEEKRHQTAQRSSGHDHQDGVIESRSSCLVFISTTDEDRPDDIISKRTLLTSSLTPVNLFFLPTSHLSHHRNGA</sequence>
<dbReference type="AlphaFoldDB" id="A0A556TU47"/>
<dbReference type="Proteomes" id="UP000319801">
    <property type="component" value="Unassembled WGS sequence"/>
</dbReference>
<gene>
    <name evidence="2" type="ORF">Baya_5242</name>
</gene>
<evidence type="ECO:0000256" key="1">
    <source>
        <dbReference type="SAM" id="MobiDB-lite"/>
    </source>
</evidence>